<protein>
    <submittedName>
        <fullName evidence="2">Uncharacterized protein</fullName>
    </submittedName>
</protein>
<dbReference type="RefSeq" id="XP_062683920.1">
    <property type="nucleotide sequence ID" value="XM_062824163.1"/>
</dbReference>
<reference evidence="2" key="1">
    <citation type="journal article" date="2023" name="Mol. Phylogenet. Evol.">
        <title>Genome-scale phylogeny and comparative genomics of the fungal order Sordariales.</title>
        <authorList>
            <person name="Hensen N."/>
            <person name="Bonometti L."/>
            <person name="Westerberg I."/>
            <person name="Brannstrom I.O."/>
            <person name="Guillou S."/>
            <person name="Cros-Aarteil S."/>
            <person name="Calhoun S."/>
            <person name="Haridas S."/>
            <person name="Kuo A."/>
            <person name="Mondo S."/>
            <person name="Pangilinan J."/>
            <person name="Riley R."/>
            <person name="LaButti K."/>
            <person name="Andreopoulos B."/>
            <person name="Lipzen A."/>
            <person name="Chen C."/>
            <person name="Yan M."/>
            <person name="Daum C."/>
            <person name="Ng V."/>
            <person name="Clum A."/>
            <person name="Steindorff A."/>
            <person name="Ohm R.A."/>
            <person name="Martin F."/>
            <person name="Silar P."/>
            <person name="Natvig D.O."/>
            <person name="Lalanne C."/>
            <person name="Gautier V."/>
            <person name="Ament-Velasquez S.L."/>
            <person name="Kruys A."/>
            <person name="Hutchinson M.I."/>
            <person name="Powell A.J."/>
            <person name="Barry K."/>
            <person name="Miller A.N."/>
            <person name="Grigoriev I.V."/>
            <person name="Debuchy R."/>
            <person name="Gladieux P."/>
            <person name="Hiltunen Thoren M."/>
            <person name="Johannesson H."/>
        </authorList>
    </citation>
    <scope>NUCLEOTIDE SEQUENCE</scope>
    <source>
        <strain evidence="2">CBS 560.94</strain>
    </source>
</reference>
<sequence>YNPFIIIGWMANIDIQLYTNIHIIFNYVAKYVFKAKKRIKSYNKIANELIP</sequence>
<keyword evidence="1" id="KW-1133">Transmembrane helix</keyword>
<evidence type="ECO:0000313" key="3">
    <source>
        <dbReference type="Proteomes" id="UP001278500"/>
    </source>
</evidence>
<proteinExistence type="predicted"/>
<dbReference type="EMBL" id="JAUEPP010000002">
    <property type="protein sequence ID" value="KAK3350625.1"/>
    <property type="molecule type" value="Genomic_DNA"/>
</dbReference>
<dbReference type="GeneID" id="87861317"/>
<keyword evidence="1" id="KW-0812">Transmembrane</keyword>
<keyword evidence="3" id="KW-1185">Reference proteome</keyword>
<feature type="transmembrane region" description="Helical" evidence="1">
    <location>
        <begin position="6"/>
        <end position="29"/>
    </location>
</feature>
<gene>
    <name evidence="2" type="ORF">B0H65DRAFT_418797</name>
</gene>
<evidence type="ECO:0000313" key="2">
    <source>
        <dbReference type="EMBL" id="KAK3350625.1"/>
    </source>
</evidence>
<feature type="non-terminal residue" evidence="2">
    <location>
        <position position="1"/>
    </location>
</feature>
<accession>A0AAE0JJ50</accession>
<dbReference type="AlphaFoldDB" id="A0AAE0JJ50"/>
<comment type="caution">
    <text evidence="2">The sequence shown here is derived from an EMBL/GenBank/DDBJ whole genome shotgun (WGS) entry which is preliminary data.</text>
</comment>
<dbReference type="Proteomes" id="UP001278500">
    <property type="component" value="Unassembled WGS sequence"/>
</dbReference>
<evidence type="ECO:0000256" key="1">
    <source>
        <dbReference type="SAM" id="Phobius"/>
    </source>
</evidence>
<name>A0AAE0JJ50_9PEZI</name>
<keyword evidence="1" id="KW-0472">Membrane</keyword>
<organism evidence="2 3">
    <name type="scientific">Neurospora tetraspora</name>
    <dbReference type="NCBI Taxonomy" id="94610"/>
    <lineage>
        <taxon>Eukaryota</taxon>
        <taxon>Fungi</taxon>
        <taxon>Dikarya</taxon>
        <taxon>Ascomycota</taxon>
        <taxon>Pezizomycotina</taxon>
        <taxon>Sordariomycetes</taxon>
        <taxon>Sordariomycetidae</taxon>
        <taxon>Sordariales</taxon>
        <taxon>Sordariaceae</taxon>
        <taxon>Neurospora</taxon>
    </lineage>
</organism>
<reference evidence="2" key="2">
    <citation type="submission" date="2023-06" db="EMBL/GenBank/DDBJ databases">
        <authorList>
            <consortium name="Lawrence Berkeley National Laboratory"/>
            <person name="Haridas S."/>
            <person name="Hensen N."/>
            <person name="Bonometti L."/>
            <person name="Westerberg I."/>
            <person name="Brannstrom I.O."/>
            <person name="Guillou S."/>
            <person name="Cros-Aarteil S."/>
            <person name="Calhoun S."/>
            <person name="Kuo A."/>
            <person name="Mondo S."/>
            <person name="Pangilinan J."/>
            <person name="Riley R."/>
            <person name="Labutti K."/>
            <person name="Andreopoulos B."/>
            <person name="Lipzen A."/>
            <person name="Chen C."/>
            <person name="Yanf M."/>
            <person name="Daum C."/>
            <person name="Ng V."/>
            <person name="Clum A."/>
            <person name="Steindorff A."/>
            <person name="Ohm R."/>
            <person name="Martin F."/>
            <person name="Silar P."/>
            <person name="Natvig D."/>
            <person name="Lalanne C."/>
            <person name="Gautier V."/>
            <person name="Ament-Velasquez S.L."/>
            <person name="Kruys A."/>
            <person name="Hutchinson M.I."/>
            <person name="Powell A.J."/>
            <person name="Barry K."/>
            <person name="Miller A.N."/>
            <person name="Grigoriev I.V."/>
            <person name="Debuchy R."/>
            <person name="Gladieux P."/>
            <person name="Thoren M.H."/>
            <person name="Johannesson H."/>
        </authorList>
    </citation>
    <scope>NUCLEOTIDE SEQUENCE</scope>
    <source>
        <strain evidence="2">CBS 560.94</strain>
    </source>
</reference>